<name>A0A1X1TK65_9MYCO</name>
<proteinExistence type="predicted"/>
<dbReference type="AlphaFoldDB" id="A0A1X1TK65"/>
<protein>
    <submittedName>
        <fullName evidence="1">Uncharacterized protein</fullName>
    </submittedName>
</protein>
<accession>A0A1X1TK65</accession>
<dbReference type="EMBL" id="LQOS01000010">
    <property type="protein sequence ID" value="ORV44869.1"/>
    <property type="molecule type" value="Genomic_DNA"/>
</dbReference>
<dbReference type="STRING" id="126673.AWC01_02070"/>
<evidence type="ECO:0000313" key="1">
    <source>
        <dbReference type="EMBL" id="ORV44869.1"/>
    </source>
</evidence>
<evidence type="ECO:0000313" key="2">
    <source>
        <dbReference type="Proteomes" id="UP000193564"/>
    </source>
</evidence>
<organism evidence="1 2">
    <name type="scientific">Mycolicibacterium doricum</name>
    <dbReference type="NCBI Taxonomy" id="126673"/>
    <lineage>
        <taxon>Bacteria</taxon>
        <taxon>Bacillati</taxon>
        <taxon>Actinomycetota</taxon>
        <taxon>Actinomycetes</taxon>
        <taxon>Mycobacteriales</taxon>
        <taxon>Mycobacteriaceae</taxon>
        <taxon>Mycolicibacterium</taxon>
    </lineage>
</organism>
<comment type="caution">
    <text evidence="1">The sequence shown here is derived from an EMBL/GenBank/DDBJ whole genome shotgun (WGS) entry which is preliminary data.</text>
</comment>
<sequence length="134" mass="14024">MAARFDGFAALCRQVSHLAQRRGDHPQGVGDVADVTFDEAAGRRGVGRHSIGQNPGPADQLVEPSQAAAPMGRCPIVRPVWCRCASSHRSIACRLFIASPGLAPSRQCATPRIATAMNAGLTCVVEFGMVAVAS</sequence>
<gene>
    <name evidence="1" type="ORF">AWC01_02070</name>
</gene>
<dbReference type="RefSeq" id="WP_085187609.1">
    <property type="nucleotide sequence ID" value="NZ_AP022605.1"/>
</dbReference>
<reference evidence="1 2" key="1">
    <citation type="submission" date="2016-01" db="EMBL/GenBank/DDBJ databases">
        <title>The new phylogeny of the genus Mycobacterium.</title>
        <authorList>
            <person name="Tarcisio F."/>
            <person name="Conor M."/>
            <person name="Antonella G."/>
            <person name="Elisabetta G."/>
            <person name="Giulia F.S."/>
            <person name="Sara T."/>
            <person name="Anna F."/>
            <person name="Clotilde B."/>
            <person name="Roberto B."/>
            <person name="Veronica D.S."/>
            <person name="Fabio R."/>
            <person name="Monica P."/>
            <person name="Olivier J."/>
            <person name="Enrico T."/>
            <person name="Nicola S."/>
        </authorList>
    </citation>
    <scope>NUCLEOTIDE SEQUENCE [LARGE SCALE GENOMIC DNA]</scope>
    <source>
        <strain evidence="1 2">DSM 44339</strain>
    </source>
</reference>
<dbReference type="Proteomes" id="UP000193564">
    <property type="component" value="Unassembled WGS sequence"/>
</dbReference>
<keyword evidence="2" id="KW-1185">Reference proteome</keyword>